<gene>
    <name evidence="4" type="ORF">GNZ18_28090</name>
</gene>
<dbReference type="GO" id="GO:0006508">
    <property type="term" value="P:proteolysis"/>
    <property type="evidence" value="ECO:0007669"/>
    <property type="project" value="UniProtKB-KW"/>
</dbReference>
<evidence type="ECO:0000256" key="2">
    <source>
        <dbReference type="ARBA" id="ARBA00023157"/>
    </source>
</evidence>
<dbReference type="SMART" id="SM00020">
    <property type="entry name" value="Tryp_SPc"/>
    <property type="match status" value="1"/>
</dbReference>
<dbReference type="PANTHER" id="PTHR24276:SF98">
    <property type="entry name" value="FI18310P1-RELATED"/>
    <property type="match status" value="1"/>
</dbReference>
<organism evidence="4 5">
    <name type="scientific">Actinomadura litoris</name>
    <dbReference type="NCBI Taxonomy" id="2678616"/>
    <lineage>
        <taxon>Bacteria</taxon>
        <taxon>Bacillati</taxon>
        <taxon>Actinomycetota</taxon>
        <taxon>Actinomycetes</taxon>
        <taxon>Streptosporangiales</taxon>
        <taxon>Thermomonosporaceae</taxon>
        <taxon>Actinomadura</taxon>
    </lineage>
</organism>
<dbReference type="AlphaFoldDB" id="A0A7K1L7L2"/>
<dbReference type="Pfam" id="PF00089">
    <property type="entry name" value="Trypsin"/>
    <property type="match status" value="1"/>
</dbReference>
<dbReference type="InterPro" id="IPR043504">
    <property type="entry name" value="Peptidase_S1_PA_chymotrypsin"/>
</dbReference>
<dbReference type="PROSITE" id="PS00135">
    <property type="entry name" value="TRYPSIN_SER"/>
    <property type="match status" value="1"/>
</dbReference>
<dbReference type="Gene3D" id="2.40.10.10">
    <property type="entry name" value="Trypsin-like serine proteases"/>
    <property type="match status" value="1"/>
</dbReference>
<dbReference type="FunFam" id="2.40.10.10:FF:000068">
    <property type="entry name" value="transmembrane protease serine 2"/>
    <property type="match status" value="1"/>
</dbReference>
<proteinExistence type="inferred from homology"/>
<dbReference type="InterPro" id="IPR033116">
    <property type="entry name" value="TRYPSIN_SER"/>
</dbReference>
<dbReference type="PANTHER" id="PTHR24276">
    <property type="entry name" value="POLYSERASE-RELATED"/>
    <property type="match status" value="1"/>
</dbReference>
<dbReference type="SUPFAM" id="SSF50494">
    <property type="entry name" value="Trypsin-like serine proteases"/>
    <property type="match status" value="1"/>
</dbReference>
<dbReference type="EMBL" id="WOFH01000011">
    <property type="protein sequence ID" value="MUN40431.1"/>
    <property type="molecule type" value="Genomic_DNA"/>
</dbReference>
<comment type="caution">
    <text evidence="4">The sequence shown here is derived from an EMBL/GenBank/DDBJ whole genome shotgun (WGS) entry which is preliminary data.</text>
</comment>
<evidence type="ECO:0000259" key="3">
    <source>
        <dbReference type="PROSITE" id="PS50240"/>
    </source>
</evidence>
<keyword evidence="4" id="KW-0645">Protease</keyword>
<dbReference type="InterPro" id="IPR001254">
    <property type="entry name" value="Trypsin_dom"/>
</dbReference>
<sequence>MIIGGSDATEPYSFMASIQNAGGHFCGGSLITGDWVVTARHCVEGKNPADLQLRIGSLRKDQGGTVRGVERLVTHPESDTATHDIALVRLDQPVTGAPVPVDVRQPAGTPTRLLGWGCTEPGQTCGEESTPTVLQQLDSAVRELSACTNEVTPLDPASEVCTGNPETRAGACFGDSGGPLLRREGTGWKLIGAFSRVEIKPPDPGQPSEPPNCRSGMGIYTDVPAHQEWIDGVIASTS</sequence>
<dbReference type="PROSITE" id="PS50240">
    <property type="entry name" value="TRYPSIN_DOM"/>
    <property type="match status" value="1"/>
</dbReference>
<dbReference type="GO" id="GO:0004252">
    <property type="term" value="F:serine-type endopeptidase activity"/>
    <property type="evidence" value="ECO:0007669"/>
    <property type="project" value="InterPro"/>
</dbReference>
<reference evidence="4 5" key="1">
    <citation type="submission" date="2019-11" db="EMBL/GenBank/DDBJ databases">
        <authorList>
            <person name="Cao P."/>
        </authorList>
    </citation>
    <scope>NUCLEOTIDE SEQUENCE [LARGE SCALE GENOMIC DNA]</scope>
    <source>
        <strain evidence="4 5">NEAU-AAG5</strain>
    </source>
</reference>
<keyword evidence="5" id="KW-1185">Reference proteome</keyword>
<dbReference type="Proteomes" id="UP000432015">
    <property type="component" value="Unassembled WGS sequence"/>
</dbReference>
<keyword evidence="4" id="KW-0378">Hydrolase</keyword>
<dbReference type="CDD" id="cd00190">
    <property type="entry name" value="Tryp_SPc"/>
    <property type="match status" value="1"/>
</dbReference>
<evidence type="ECO:0000313" key="5">
    <source>
        <dbReference type="Proteomes" id="UP000432015"/>
    </source>
</evidence>
<dbReference type="PRINTS" id="PR00722">
    <property type="entry name" value="CHYMOTRYPSIN"/>
</dbReference>
<protein>
    <submittedName>
        <fullName evidence="4">Trypsin-like serine protease</fullName>
    </submittedName>
</protein>
<keyword evidence="2" id="KW-1015">Disulfide bond</keyword>
<dbReference type="InterPro" id="IPR001314">
    <property type="entry name" value="Peptidase_S1A"/>
</dbReference>
<dbReference type="InterPro" id="IPR009003">
    <property type="entry name" value="Peptidase_S1_PA"/>
</dbReference>
<dbReference type="InterPro" id="IPR050430">
    <property type="entry name" value="Peptidase_S1"/>
</dbReference>
<evidence type="ECO:0000256" key="1">
    <source>
        <dbReference type="ARBA" id="ARBA00007664"/>
    </source>
</evidence>
<feature type="domain" description="Peptidase S1" evidence="3">
    <location>
        <begin position="2"/>
        <end position="235"/>
    </location>
</feature>
<evidence type="ECO:0000313" key="4">
    <source>
        <dbReference type="EMBL" id="MUN40431.1"/>
    </source>
</evidence>
<name>A0A7K1L7L2_9ACTN</name>
<accession>A0A7K1L7L2</accession>
<comment type="similarity">
    <text evidence="1">Belongs to the peptidase S1 family.</text>
</comment>